<organism evidence="1 2">
    <name type="scientific">Citrus x changshan-huyou</name>
    <dbReference type="NCBI Taxonomy" id="2935761"/>
    <lineage>
        <taxon>Eukaryota</taxon>
        <taxon>Viridiplantae</taxon>
        <taxon>Streptophyta</taxon>
        <taxon>Embryophyta</taxon>
        <taxon>Tracheophyta</taxon>
        <taxon>Spermatophyta</taxon>
        <taxon>Magnoliopsida</taxon>
        <taxon>eudicotyledons</taxon>
        <taxon>Gunneridae</taxon>
        <taxon>Pentapetalae</taxon>
        <taxon>rosids</taxon>
        <taxon>malvids</taxon>
        <taxon>Sapindales</taxon>
        <taxon>Rutaceae</taxon>
        <taxon>Aurantioideae</taxon>
        <taxon>Citrus</taxon>
    </lineage>
</organism>
<gene>
    <name evidence="1" type="ORF">WN944_024710</name>
</gene>
<dbReference type="AlphaFoldDB" id="A0AAP0LP24"/>
<evidence type="ECO:0000313" key="1">
    <source>
        <dbReference type="EMBL" id="KAK9181572.1"/>
    </source>
</evidence>
<dbReference type="EMBL" id="JBCGBO010000024">
    <property type="protein sequence ID" value="KAK9181572.1"/>
    <property type="molecule type" value="Genomic_DNA"/>
</dbReference>
<comment type="caution">
    <text evidence="1">The sequence shown here is derived from an EMBL/GenBank/DDBJ whole genome shotgun (WGS) entry which is preliminary data.</text>
</comment>
<protein>
    <submittedName>
        <fullName evidence="1">Uncharacterized protein</fullName>
    </submittedName>
</protein>
<reference evidence="1 2" key="1">
    <citation type="submission" date="2024-05" db="EMBL/GenBank/DDBJ databases">
        <title>Haplotype-resolved chromosome-level genome assembly of Huyou (Citrus changshanensis).</title>
        <authorList>
            <person name="Miao C."/>
            <person name="Chen W."/>
            <person name="Wu Y."/>
            <person name="Wang L."/>
            <person name="Zhao S."/>
            <person name="Grierson D."/>
            <person name="Xu C."/>
            <person name="Chen K."/>
        </authorList>
    </citation>
    <scope>NUCLEOTIDE SEQUENCE [LARGE SCALE GENOMIC DNA]</scope>
    <source>
        <strain evidence="1">01-14</strain>
        <tissue evidence="1">Leaf</tissue>
    </source>
</reference>
<keyword evidence="2" id="KW-1185">Reference proteome</keyword>
<sequence>MAIRTLKAAKEFNPDLPNIDDYFTAYRVHQLSETKSTLYKILVITDPQVDISVIKK</sequence>
<evidence type="ECO:0000313" key="2">
    <source>
        <dbReference type="Proteomes" id="UP001428341"/>
    </source>
</evidence>
<name>A0AAP0LP24_9ROSI</name>
<accession>A0AAP0LP24</accession>
<dbReference type="Proteomes" id="UP001428341">
    <property type="component" value="Unassembled WGS sequence"/>
</dbReference>
<proteinExistence type="predicted"/>